<dbReference type="Proteomes" id="UP000809587">
    <property type="component" value="Unassembled WGS sequence"/>
</dbReference>
<comment type="caution">
    <text evidence="3">The sequence shown here is derived from an EMBL/GenBank/DDBJ whole genome shotgun (WGS) entry which is preliminary data.</text>
</comment>
<keyword evidence="4" id="KW-1185">Reference proteome</keyword>
<feature type="transmembrane region" description="Helical" evidence="2">
    <location>
        <begin position="20"/>
        <end position="40"/>
    </location>
</feature>
<sequence>MSTEQSPAQSPPRRTGRRVVVPAVLILVLAVVVSGVVWSVHRGPATAGGDPPVPVQTTTVVRTDLASTVSLTGTLGYGRAEPVKGGRSGTVTWLPPAGATVTRGKQLYRIDDQPVPLFYGGLPLYRDLAEPGTVGRDVRVVATNLKALGYEIGYQPVPGEKVSRPVKAAAASPAGQQDAAPEPGRGTSGQGAAAPTPTASAPARVVVRKGEGVLTGSLMRAIKRWQQDAELPVTGRIAVGDVAVLPGAVRVDAVTALRGDPAETPLLTVTPTAKVITVQAEVAEAGTIQRGDRVTVTLPGDKTVDGTVSAVATAVTQDDAGPTATPKRAVTVTVDDDLTGIDAADVQVDLAGETREGVLAVPVGALVALSEGGYALQLADGGRFVAVTTGMFAKGMVEVSGDGITEDLAVVTAS</sequence>
<keyword evidence="2" id="KW-0812">Transmembrane</keyword>
<feature type="compositionally biased region" description="Low complexity" evidence="1">
    <location>
        <begin position="190"/>
        <end position="203"/>
    </location>
</feature>
<evidence type="ECO:0000313" key="3">
    <source>
        <dbReference type="EMBL" id="MBM7083748.1"/>
    </source>
</evidence>
<organism evidence="3 4">
    <name type="scientific">Micromonospora humidisoli</name>
    <dbReference type="NCBI Taxonomy" id="2807622"/>
    <lineage>
        <taxon>Bacteria</taxon>
        <taxon>Bacillati</taxon>
        <taxon>Actinomycetota</taxon>
        <taxon>Actinomycetes</taxon>
        <taxon>Micromonosporales</taxon>
        <taxon>Micromonosporaceae</taxon>
        <taxon>Micromonospora</taxon>
    </lineage>
</organism>
<protein>
    <recommendedName>
        <fullName evidence="5">Multidrug efflux pump subunit AcrA (Membrane-fusion protein)</fullName>
    </recommendedName>
</protein>
<feature type="region of interest" description="Disordered" evidence="1">
    <location>
        <begin position="164"/>
        <end position="204"/>
    </location>
</feature>
<keyword evidence="2" id="KW-0472">Membrane</keyword>
<evidence type="ECO:0000313" key="4">
    <source>
        <dbReference type="Proteomes" id="UP000809587"/>
    </source>
</evidence>
<dbReference type="RefSeq" id="WP_204958867.1">
    <property type="nucleotide sequence ID" value="NZ_JAFEUO010000003.1"/>
</dbReference>
<feature type="compositionally biased region" description="Low complexity" evidence="1">
    <location>
        <begin position="168"/>
        <end position="181"/>
    </location>
</feature>
<keyword evidence="2" id="KW-1133">Transmembrane helix</keyword>
<evidence type="ECO:0000256" key="2">
    <source>
        <dbReference type="SAM" id="Phobius"/>
    </source>
</evidence>
<proteinExistence type="predicted"/>
<dbReference type="EMBL" id="JAFEUO010000003">
    <property type="protein sequence ID" value="MBM7083748.1"/>
    <property type="molecule type" value="Genomic_DNA"/>
</dbReference>
<name>A0ABS2JDD5_9ACTN</name>
<evidence type="ECO:0008006" key="5">
    <source>
        <dbReference type="Google" id="ProtNLM"/>
    </source>
</evidence>
<accession>A0ABS2JDD5</accession>
<evidence type="ECO:0000256" key="1">
    <source>
        <dbReference type="SAM" id="MobiDB-lite"/>
    </source>
</evidence>
<gene>
    <name evidence="3" type="ORF">JQN84_14595</name>
</gene>
<reference evidence="3 4" key="1">
    <citation type="submission" date="2021-02" db="EMBL/GenBank/DDBJ databases">
        <authorList>
            <person name="Lee D.-H."/>
        </authorList>
    </citation>
    <scope>NUCLEOTIDE SEQUENCE [LARGE SCALE GENOMIC DNA]</scope>
    <source>
        <strain evidence="3 4">MMS20-R2-29</strain>
    </source>
</reference>